<comment type="pathway">
    <text evidence="7">Cell wall biogenesis; peptidoglycan biosynthesis.</text>
</comment>
<comment type="caution">
    <text evidence="8">The sequence shown here is derived from an EMBL/GenBank/DDBJ whole genome shotgun (WGS) entry which is preliminary data.</text>
</comment>
<dbReference type="EC" id="5.1.1.3" evidence="2 7"/>
<evidence type="ECO:0000256" key="7">
    <source>
        <dbReference type="HAMAP-Rule" id="MF_00258"/>
    </source>
</evidence>
<feature type="binding site" evidence="7">
    <location>
        <begin position="73"/>
        <end position="74"/>
    </location>
    <ligand>
        <name>substrate</name>
    </ligand>
</feature>
<reference evidence="8 9" key="1">
    <citation type="submission" date="2024-04" db="EMBL/GenBank/DDBJ databases">
        <authorList>
            <person name="Wu Y.S."/>
            <person name="Zhang L."/>
        </authorList>
    </citation>
    <scope>NUCLEOTIDE SEQUENCE [LARGE SCALE GENOMIC DNA]</scope>
    <source>
        <strain evidence="8 9">KG-01</strain>
    </source>
</reference>
<keyword evidence="6 7" id="KW-0961">Cell wall biogenesis/degradation</keyword>
<evidence type="ECO:0000313" key="9">
    <source>
        <dbReference type="Proteomes" id="UP001398420"/>
    </source>
</evidence>
<organism evidence="8 9">
    <name type="scientific">Kurthia gibsonii</name>
    <dbReference type="NCBI Taxonomy" id="33946"/>
    <lineage>
        <taxon>Bacteria</taxon>
        <taxon>Bacillati</taxon>
        <taxon>Bacillota</taxon>
        <taxon>Bacilli</taxon>
        <taxon>Bacillales</taxon>
        <taxon>Caryophanaceae</taxon>
        <taxon>Kurthia</taxon>
    </lineage>
</organism>
<name>A0ABU9LII1_9BACL</name>
<dbReference type="NCBIfam" id="TIGR00067">
    <property type="entry name" value="glut_race"/>
    <property type="match status" value="1"/>
</dbReference>
<dbReference type="RefSeq" id="WP_068452100.1">
    <property type="nucleotide sequence ID" value="NZ_JAWVOH010000002.1"/>
</dbReference>
<feature type="active site" description="Proton donor/acceptor" evidence="7">
    <location>
        <position position="183"/>
    </location>
</feature>
<dbReference type="Proteomes" id="UP001398420">
    <property type="component" value="Unassembled WGS sequence"/>
</dbReference>
<dbReference type="SUPFAM" id="SSF53681">
    <property type="entry name" value="Aspartate/glutamate racemase"/>
    <property type="match status" value="2"/>
</dbReference>
<dbReference type="PROSITE" id="PS00923">
    <property type="entry name" value="ASP_GLU_RACEMASE_1"/>
    <property type="match status" value="1"/>
</dbReference>
<comment type="catalytic activity">
    <reaction evidence="1 7">
        <text>L-glutamate = D-glutamate</text>
        <dbReference type="Rhea" id="RHEA:12813"/>
        <dbReference type="ChEBI" id="CHEBI:29985"/>
        <dbReference type="ChEBI" id="CHEBI:29986"/>
        <dbReference type="EC" id="5.1.1.3"/>
    </reaction>
</comment>
<protein>
    <recommendedName>
        <fullName evidence="2 7">Glutamate racemase</fullName>
        <ecNumber evidence="2 7">5.1.1.3</ecNumber>
    </recommendedName>
</protein>
<dbReference type="GO" id="GO:0008881">
    <property type="term" value="F:glutamate racemase activity"/>
    <property type="evidence" value="ECO:0007669"/>
    <property type="project" value="UniProtKB-EC"/>
</dbReference>
<evidence type="ECO:0000256" key="5">
    <source>
        <dbReference type="ARBA" id="ARBA00023235"/>
    </source>
</evidence>
<dbReference type="NCBIfam" id="NF002035">
    <property type="entry name" value="PRK00865.1-3"/>
    <property type="match status" value="1"/>
</dbReference>
<evidence type="ECO:0000256" key="6">
    <source>
        <dbReference type="ARBA" id="ARBA00023316"/>
    </source>
</evidence>
<evidence type="ECO:0000256" key="1">
    <source>
        <dbReference type="ARBA" id="ARBA00001602"/>
    </source>
</evidence>
<evidence type="ECO:0000256" key="3">
    <source>
        <dbReference type="ARBA" id="ARBA00022960"/>
    </source>
</evidence>
<dbReference type="Gene3D" id="3.40.50.1860">
    <property type="match status" value="2"/>
</dbReference>
<feature type="binding site" evidence="7">
    <location>
        <begin position="9"/>
        <end position="10"/>
    </location>
    <ligand>
        <name>substrate</name>
    </ligand>
</feature>
<comment type="similarity">
    <text evidence="7">Belongs to the aspartate/glutamate racemases family.</text>
</comment>
<dbReference type="PROSITE" id="PS00924">
    <property type="entry name" value="ASP_GLU_RACEMASE_2"/>
    <property type="match status" value="1"/>
</dbReference>
<gene>
    <name evidence="8" type="primary">racE</name>
    <name evidence="7" type="synonym">murI</name>
    <name evidence="8" type="ORF">AAF454_03150</name>
</gene>
<dbReference type="HAMAP" id="MF_00258">
    <property type="entry name" value="Glu_racemase"/>
    <property type="match status" value="1"/>
</dbReference>
<sequence>MNAPIGVIDSGVGGLTVAKEMLRYLPNETIYYIGDTARCPYGPRTAKQVVEFTTQMAQKLKEMGIKMLVIACNTATAVALEPLQKTCDFPVIGVINAGAMAAMKETKTHQIAVIATVGTVKSGAYEEAIGSLYSKSQIYSLACPPLVPMVESGQYEGPFAEKLVEEVLSPLKTISYDTMILGCTHYPIIQHLIEKVVGEDVHVVSSAKETALHAKDLLAYYSLENKSTHHAKHRFFATGSVPMFQQIVDDWLQLPELQAEKIEL</sequence>
<dbReference type="PANTHER" id="PTHR21198:SF2">
    <property type="entry name" value="GLUTAMATE RACEMASE"/>
    <property type="match status" value="1"/>
</dbReference>
<dbReference type="InterPro" id="IPR001920">
    <property type="entry name" value="Asp/Glu_race"/>
</dbReference>
<keyword evidence="3 7" id="KW-0133">Cell shape</keyword>
<dbReference type="InterPro" id="IPR015942">
    <property type="entry name" value="Asp/Glu/hydantoin_racemase"/>
</dbReference>
<accession>A0ABU9LII1</accession>
<feature type="binding site" evidence="7">
    <location>
        <begin position="41"/>
        <end position="42"/>
    </location>
    <ligand>
        <name>substrate</name>
    </ligand>
</feature>
<dbReference type="PANTHER" id="PTHR21198">
    <property type="entry name" value="GLUTAMATE RACEMASE"/>
    <property type="match status" value="1"/>
</dbReference>
<dbReference type="EMBL" id="JBCEWA010000002">
    <property type="protein sequence ID" value="MEL5987421.1"/>
    <property type="molecule type" value="Genomic_DNA"/>
</dbReference>
<keyword evidence="5 7" id="KW-0413">Isomerase</keyword>
<dbReference type="Pfam" id="PF01177">
    <property type="entry name" value="Asp_Glu_race"/>
    <property type="match status" value="1"/>
</dbReference>
<comment type="function">
    <text evidence="7">Provides the (R)-glutamate required for cell wall biosynthesis.</text>
</comment>
<dbReference type="InterPro" id="IPR033134">
    <property type="entry name" value="Asp/Glu_racemase_AS_2"/>
</dbReference>
<evidence type="ECO:0000256" key="2">
    <source>
        <dbReference type="ARBA" id="ARBA00013090"/>
    </source>
</evidence>
<evidence type="ECO:0000256" key="4">
    <source>
        <dbReference type="ARBA" id="ARBA00022984"/>
    </source>
</evidence>
<feature type="active site" description="Proton donor/acceptor" evidence="7">
    <location>
        <position position="72"/>
    </location>
</feature>
<dbReference type="InterPro" id="IPR004391">
    <property type="entry name" value="Glu_race"/>
</dbReference>
<keyword evidence="4 7" id="KW-0573">Peptidoglycan synthesis</keyword>
<keyword evidence="9" id="KW-1185">Reference proteome</keyword>
<feature type="binding site" evidence="7">
    <location>
        <begin position="184"/>
        <end position="185"/>
    </location>
    <ligand>
        <name>substrate</name>
    </ligand>
</feature>
<evidence type="ECO:0000313" key="8">
    <source>
        <dbReference type="EMBL" id="MEL5987421.1"/>
    </source>
</evidence>
<proteinExistence type="inferred from homology"/>
<dbReference type="InterPro" id="IPR018187">
    <property type="entry name" value="Asp/Glu_racemase_AS_1"/>
</dbReference>